<dbReference type="Proteomes" id="UP000471190">
    <property type="component" value="Unassembled WGS sequence"/>
</dbReference>
<evidence type="ECO:0000313" key="5">
    <source>
        <dbReference type="Proteomes" id="UP000526625"/>
    </source>
</evidence>
<reference evidence="2 5" key="2">
    <citation type="submission" date="2020-08" db="EMBL/GenBank/DDBJ databases">
        <title>Genomic Encyclopedia of Type Strains, Phase IV (KMG-V): Genome sequencing to study the core and pangenomes of soil and plant-associated prokaryotes.</title>
        <authorList>
            <person name="Whitman W."/>
        </authorList>
    </citation>
    <scope>NUCLEOTIDE SEQUENCE [LARGE SCALE GENOMIC DNA]</scope>
    <source>
        <strain evidence="2 5">SEMIA 4059</strain>
    </source>
</reference>
<dbReference type="InterPro" id="IPR050789">
    <property type="entry name" value="Diverse_Enzym_Activities"/>
</dbReference>
<dbReference type="SUPFAM" id="SSF56601">
    <property type="entry name" value="beta-lactamase/transpeptidase-like"/>
    <property type="match status" value="1"/>
</dbReference>
<gene>
    <name evidence="2" type="ORF">GGD45_002068</name>
    <name evidence="3" type="ORF">GXW80_07740</name>
</gene>
<protein>
    <submittedName>
        <fullName evidence="3">Beta-lactamase family protein</fullName>
    </submittedName>
    <submittedName>
        <fullName evidence="2">CubicO group peptidase (Beta-lactamase class C family)</fullName>
    </submittedName>
</protein>
<dbReference type="PANTHER" id="PTHR43283:SF3">
    <property type="entry name" value="BETA-LACTAMASE FAMILY PROTEIN (AFU_ORTHOLOGUE AFUA_5G07500)"/>
    <property type="match status" value="1"/>
</dbReference>
<dbReference type="Pfam" id="PF00144">
    <property type="entry name" value="Beta-lactamase"/>
    <property type="match status" value="1"/>
</dbReference>
<accession>A0A6P1C363</accession>
<dbReference type="PANTHER" id="PTHR43283">
    <property type="entry name" value="BETA-LACTAMASE-RELATED"/>
    <property type="match status" value="1"/>
</dbReference>
<dbReference type="Proteomes" id="UP000526625">
    <property type="component" value="Unassembled WGS sequence"/>
</dbReference>
<comment type="caution">
    <text evidence="3">The sequence shown here is derived from an EMBL/GenBank/DDBJ whole genome shotgun (WGS) entry which is preliminary data.</text>
</comment>
<dbReference type="InterPro" id="IPR012338">
    <property type="entry name" value="Beta-lactam/transpept-like"/>
</dbReference>
<dbReference type="EMBL" id="JACHBF010000005">
    <property type="protein sequence ID" value="MBB6491666.1"/>
    <property type="molecule type" value="Genomic_DNA"/>
</dbReference>
<evidence type="ECO:0000313" key="3">
    <source>
        <dbReference type="EMBL" id="NEV10886.1"/>
    </source>
</evidence>
<evidence type="ECO:0000259" key="1">
    <source>
        <dbReference type="Pfam" id="PF00144"/>
    </source>
</evidence>
<dbReference type="EMBL" id="JAADZA010000006">
    <property type="protein sequence ID" value="NEV10886.1"/>
    <property type="molecule type" value="Genomic_DNA"/>
</dbReference>
<evidence type="ECO:0000313" key="2">
    <source>
        <dbReference type="EMBL" id="MBB6491666.1"/>
    </source>
</evidence>
<dbReference type="AlphaFoldDB" id="A0A6P1C363"/>
<keyword evidence="5" id="KW-1185">Reference proteome</keyword>
<evidence type="ECO:0000313" key="4">
    <source>
        <dbReference type="Proteomes" id="UP000471190"/>
    </source>
</evidence>
<dbReference type="InterPro" id="IPR001466">
    <property type="entry name" value="Beta-lactam-related"/>
</dbReference>
<name>A0A6P1C363_RHITR</name>
<feature type="domain" description="Beta-lactamase-related" evidence="1">
    <location>
        <begin position="20"/>
        <end position="370"/>
    </location>
</feature>
<dbReference type="RefSeq" id="WP_015339410.1">
    <property type="nucleotide sequence ID" value="NZ_JAADZA010000006.1"/>
</dbReference>
<sequence>MSLPLENSVPLGDGSLAEGVDAAIDSALADKKLVGTVVLIAQDGELVYTRAAGLADRENRVAMREDAIFRLASVTKPIVTITAMRLVEQGRIGLDDPITKWLPDFRPRLPDGGEAVIRIRHLLTHTSGLGYTFAEAQDGPYHKAGVSDGLDTPGRSLADNLQRLASAPLLFAPGESWQYSLAIDVLGGIIEKETGGPLGDAVAELVMKPLGLSDTGFYVRDRSRLAAAYVNDAPEPQRMGDEALVPIFDGTIRFAPDRIFDPASYHSGGAGMAGTASDILAILDTIRKGGAPLLSADTVNTMMADQAGGHMQAQQAGFGFGYGWSVVLDPVVAQVPFSAGTIKWGGVYGHSWFVDAEKGLTVVALTNTTLEGMWGQFTTDLAKAVYAAI</sequence>
<dbReference type="Gene3D" id="3.40.710.10">
    <property type="entry name" value="DD-peptidase/beta-lactamase superfamily"/>
    <property type="match status" value="1"/>
</dbReference>
<proteinExistence type="predicted"/>
<reference evidence="3 4" key="1">
    <citation type="submission" date="2020-02" db="EMBL/GenBank/DDBJ databases">
        <title>Draft genome sequence of Rhizobium tropici.</title>
        <authorList>
            <person name="Khayi S."/>
            <person name="Jemo M."/>
        </authorList>
    </citation>
    <scope>NUCLEOTIDE SEQUENCE [LARGE SCALE GENOMIC DNA]</scope>
    <source>
        <strain evidence="3 4">A12</strain>
    </source>
</reference>
<organism evidence="3 4">
    <name type="scientific">Rhizobium tropici</name>
    <dbReference type="NCBI Taxonomy" id="398"/>
    <lineage>
        <taxon>Bacteria</taxon>
        <taxon>Pseudomonadati</taxon>
        <taxon>Pseudomonadota</taxon>
        <taxon>Alphaproteobacteria</taxon>
        <taxon>Hyphomicrobiales</taxon>
        <taxon>Rhizobiaceae</taxon>
        <taxon>Rhizobium/Agrobacterium group</taxon>
        <taxon>Rhizobium</taxon>
    </lineage>
</organism>